<feature type="domain" description="Calx-beta" evidence="5">
    <location>
        <begin position="5017"/>
        <end position="5118"/>
    </location>
</feature>
<reference evidence="6 7" key="1">
    <citation type="submission" date="2018-07" db="EMBL/GenBank/DDBJ databases">
        <title>Chitinophaga K2CV101002-2 sp. nov., isolated from a monsoon evergreen broad-leaved forest soil.</title>
        <authorList>
            <person name="Lv Y."/>
        </authorList>
    </citation>
    <scope>NUCLEOTIDE SEQUENCE [LARGE SCALE GENOMIC DNA]</scope>
    <source>
        <strain evidence="6 7">GDMCC 1.1288</strain>
    </source>
</reference>
<keyword evidence="1" id="KW-0732">Signal</keyword>
<dbReference type="GO" id="GO:0016020">
    <property type="term" value="C:membrane"/>
    <property type="evidence" value="ECO:0007669"/>
    <property type="project" value="InterPro"/>
</dbReference>
<proteinExistence type="predicted"/>
<evidence type="ECO:0000313" key="6">
    <source>
        <dbReference type="EMBL" id="RFS19795.1"/>
    </source>
</evidence>
<dbReference type="InterPro" id="IPR026341">
    <property type="entry name" value="T9SS_type_B"/>
</dbReference>
<keyword evidence="4" id="KW-0406">Ion transport</keyword>
<evidence type="ECO:0000256" key="3">
    <source>
        <dbReference type="ARBA" id="ARBA00022837"/>
    </source>
</evidence>
<organism evidence="6 7">
    <name type="scientific">Chitinophaga silvatica</name>
    <dbReference type="NCBI Taxonomy" id="2282649"/>
    <lineage>
        <taxon>Bacteria</taxon>
        <taxon>Pseudomonadati</taxon>
        <taxon>Bacteroidota</taxon>
        <taxon>Chitinophagia</taxon>
        <taxon>Chitinophagales</taxon>
        <taxon>Chitinophagaceae</taxon>
        <taxon>Chitinophaga</taxon>
    </lineage>
</organism>
<feature type="domain" description="Calx-beta" evidence="5">
    <location>
        <begin position="1544"/>
        <end position="1641"/>
    </location>
</feature>
<dbReference type="Pfam" id="PF03160">
    <property type="entry name" value="Calx-beta"/>
    <property type="match status" value="30"/>
</dbReference>
<name>A0A3E1Y522_9BACT</name>
<dbReference type="Pfam" id="PF26628">
    <property type="entry name" value="DUF8202"/>
    <property type="match status" value="3"/>
</dbReference>
<dbReference type="Gene3D" id="2.60.40.1170">
    <property type="entry name" value="Mu homology domain, subdomain B"/>
    <property type="match status" value="1"/>
</dbReference>
<gene>
    <name evidence="6" type="ORF">DVR12_22120</name>
</gene>
<feature type="domain" description="Calx-beta" evidence="5">
    <location>
        <begin position="2377"/>
        <end position="2479"/>
    </location>
</feature>
<protein>
    <submittedName>
        <fullName evidence="6">DUF11 domain-containing protein</fullName>
    </submittedName>
</protein>
<feature type="domain" description="Calx-beta" evidence="5">
    <location>
        <begin position="4295"/>
        <end position="4398"/>
    </location>
</feature>
<dbReference type="InterPro" id="IPR038081">
    <property type="entry name" value="CalX-like_sf"/>
</dbReference>
<keyword evidence="3" id="KW-0106">Calcium</keyword>
<evidence type="ECO:0000313" key="7">
    <source>
        <dbReference type="Proteomes" id="UP000260644"/>
    </source>
</evidence>
<dbReference type="Pfam" id="PF13585">
    <property type="entry name" value="CHU_C"/>
    <property type="match status" value="1"/>
</dbReference>
<sequence length="5615" mass="586789">MGGSVHFCPKLTIMPVITLMKRRRHAAFSTIADLGMKTRYIGLWTIMLLSSFGYTTVQAAAGRDSSFKIANRDFIKPFAVKAVTRGPGGVTTGLAAWYRGDQGLTAAQWNDFSGSGINIPQPVVASRPTVNAAGANFNPTAVFNGSTFFGKGNVVDAATSVFGNMQLESMAVFTAAVSSGTGDNSLFSQETQDASNKILVHLPWSNGNVYFDAPFTLRAFAAWGGTANRNHIWSFKKTTANIAVGRDRNVLINNNAGPYSYTKNTGSNAFNIGCVPGSTSYLKGNVPELILYKDISTLTSTDQQKIESYLALKYGVTLNASDYLASDGSKFWTYNATYSNRVTGIGRDDLSALEQKQSLSVDNGLVTLALGNQVATSNAANSYSITNDRSFFVFADNNLDATNYNIAATSPLTNAATKRIARVWQAQKTNWADQTITLKTIIGGTSNCLLISNSDPAFAAANITRVIPFEGNTITINSSDLPNGAYFTFATQVVAPGGVATNLKLWMKANDGILSGDGVKVPIWKNSSANPYDVSTPSVANQPTFYSKTADQLVNFNPTIAYKGTETPDTILRNRARLFPNTSGFQFIGVGVDKRPSNVPGGAVAAGLLATGAGGNHPVLYLIKQNATDNGWGPFMGDGSPAVWTTGNAIVYNNGSAGASNKQPQIFSIGSTNASATAADNIFSWVDGYKESTTLDAKQHINIGNGVIVGSSDDNSQWNGAIPEVLIYDRQLTDAEMGRVNSYLSIKYGVTQDQRAPINYVAADGTTIIWNAAASTAYKSNIAGIGRDDVQGLIQKQSRSVNAGGQVVIGLSTIQNTNIDNIGNFPNDKAYMMWSDNNAPFNFRFAVPGQTQVGFRMERVWKVQKTANMNESVHLAIPAGAFGNTADPYLIISNDETFDGTDQFVSLTSITLQGVKYYAANVSFSAVQYFTFGGSVKAPGGVGGTAMWVRPDYGTSTNADGAPISAWSDYITPAVKATMTTAANQPFYVNNATDNVNFNPQVLFNGSQYLLRDIDQLPIDKNPRTLFGFGKIKTLANRYILSWGTNNNSNGQGLASITTNGNGYYVGINDDVISNGFWKVNTPDILVGTYAGASGLDSAKIFSKTKLLTAVKKLNWSTGTAAGARIGSFLSGSERWDGTLGDIIVYPFVLNDTEMRQVESYLGVKYGYTLDQTSPGNYLGTDGAVIWNAATNGQYKVNVAALGYDESEALNQKQSRSIHSGSILAIGLENIAANNIANSATFDKNKSYMFWASRSNDMTTITNNLPNGLCLSERLSQQWRVSYNNFDPASNQLAFAFDLTGVTQSGIDTSDYSLLIDNDGDGDFTTGNITEVKPFAYDATTKKVSFKNISNIPEGAIFTLATKQPVKVASLVTAGQTATVTSLCRDGEWIYFKDPTDATKYLAAINLNGNTVNVTDFSGSISDVSQSMASLGANSNTDYGIQIMQRLLHIKYTGAPLTVNGGVKLRLLYSDAEKTATGTYLSGTRNVTANQKWKWFRHNTGIAATIADITNADLNNIEVLTPVASGILNGVNYVDFENVQNFDVFGGVVTANQVFLIEKVQDGAEGTQDGQFVVKLPGNTTASEDVVIDYTIAGTAVNGVDYHTISGQATLQAGQSQVLIPIEVVDDEIIEPTETVILHLTAATGATSGNFYNLSSTQQESTLNITDNDLSKAILSISKVTDPAEPSTDGAFKISLPANVTSSQDITITYSIAGTATNGDDYTTLTGTVVLPHDVNEVIVPVLVKDDQLIEGPEDIILTLTAGTSSSFTFNLAAAKSTTLTIADDDNTAATKVISVTKVADAAEPSTNGSFKVSLPGNYASAYPVTVNYTITGTATPTDDYQAITGAIVIPAGQTSINVDVLVKDDKIIEGDETVIFTVNGGTAPVLGSFTADNTNKTATVTIADDDNTTTNKVLSISKDKDAKEPNVNGRFKINLPAGITVSEPVTVNYTIVGTATNGTDYDQLNGSIVIPAGVGSVDLDVNVLDDKIIEGDETVIATLVNGTSAKFSFTSDPANKTATVTIADDDNLPANQVIHITKTADAAEPSTNGAFEIGLPGNYKAATPITINYAVTGTAINGTDYKTLTGTVILPAGSTVVSLPVEVLDDKIIEGDETVIVTLTGTNAGALGTFTLDAAKAATVTIKDDDNTAAKMIFTAIKMNNGSEPNSAGKFGISLKDNTYTIAEPVTISYTISGTATNGVDYKTLTGTIELPAGADKVILPVEVLDDKIIEGPETVIITLTNAISNNFTFTVTTTPVSLTINDDDNIATNKVISAVKINDGAEPNVNGTFRLQLPTDVTATEPIIVQYTISGSATNEVDYEKLTGTATIPANSNGIDIDVKVLDDDIIEGDETVIITPTGGTTTTFGAFTADPTPATVVIKDDDNVDSNKVLSIKKTADAAEPGTNGEFEISLPANVTLTQPVTVSYTVGGTATNGTDYQTLTGTVTIPTGANKVPLPLNVIDDKIIEGNETVIVNITGGTATTYGVFQASTTNGSATATIADDDNTSTNTQLTINKIADAAEPSTNGSFEINLPTGITSAEDITINYTVTGTATPDKDYTALTGKAVIKAGDPGVTVIVNVIDDEIIEPTETVIATLNGGTSAHFTFTGTAATTVNIADDDNIAANKVLSIDKTADAAEPSTNGSFTISLPTGITVAEDVLINYVVTGTATADDDYMNLTGTVILQAGQKTVKLPVDVKDDFIIEGDETVIVTLSNGTTANLGNFTTSATKKTATVIIADNDNTAANKVLHITKTADAAEPSTNGNFKISLPADITAAEAITVNYTIGGTATNGDDYELLSGSVVIPANKNSVNIPLLVKDDQIVEGTETVVLTLTGGASANFTFAVDPVENTATANILDDDNVAGNSMLSIEKTTDAAEPITNGLFTVSLPIGITYTKDITVNYTVSGTATSGADYTALSGSALIKAGASSTTITVPVLDDKIIEGIETVIVTLTGGTAAGFSPFIPNPAKAIATVNIADDDDIAINKTISIVKTTDAAEPSTNGAFTISLPKDVTVVEDVTVTFTVTGTAINGTDYQTLSGTVKIPAGSNSVPVNVTVKDDKILELTETVIATLNSGSTASFGAFTVNAAQDNATVNITDDDNVAANRIIGVLKMNNGSEPAINGLFSLYTKNGHYVSEPVTITYTIGGTATNGEDYKLLTGTIVMLAGDNQVRLPIEVLDDQIIEGTETVTITAVNGVSPNFNFTSTNTAASLNILDDDNTAVNRVLSIVKIADAAEPSTNGSFKISLPAGYTSSLPIKVTYTIDGSSTATPDEDYTAITGDIILQANSNSVIVPVNVIDDQIIEPIEKVVMNITGGTSTLAAYTSAPTASVATVYIADDDFTANSDVVLVTKVSDAIEGGVHGQFKISLPPNVTASEAITIQYDMGGIAQNTLDYATLSGIAIIRPGDNFVLVDIDAMDDGIVEGPEDAIMSLIAASSDTYTFNIAPGKGSASVTIVDANAASSTPITVTKTKDAAEPSTNGNFKVSLTGGTASFPITVGYTLSGVAESGVDYTIPGTVIIPTGASSVDVPVTVLDDKIIEGTEYLVFTVISGSGVNGANAFIFPADVVNSASMNITDDDNISANMELSTFKAADAAEPSTNGSFKISLPAGYTASTDINVTYNITGTATITEDYNIAGTATIPHGREFVILPVKVLDDKIIEGDETVIQTLTGGTDGNPSHIYGVSAGNATAKVTIADDDNTDANRHLTITKDADAAEPSTDGRFKISLPENVTSAEKITVTYTVNGTAENGIDYQTLTGTIDIPANKNSVYLDVPVINDDIIEGDELVQVTLTGGTSASWTFGGTNTASLTIADDDDDDPSNLVLRIDQTTNGAEPNTNGSFRISLPGNYSSAKDIILQYTLSGTATRNEDYTVSVITLPALAKYVDIPVNVIDDKIIEPTETVIMQLLGGKDDNFIYTADASANTGTVNITDDDNTISNKKLSVSKIADAAEPNVNGAFRISLPAGITASEDITVSYNITGTATINTDYSISNTAVIKAGKEYTDVSVVVIDDKIIEGDETVIMSLAGGTNSAVGIFAVDAANFTATLTIADDDNNSTNQVILVTRTANASEPSTHGAFNVSLPEDVYSSRDITVNYTITGTATNGVDYQLLNGTVTIPHGQNAVPVPVTVINDDIIELPETVVLTINNGADGKFNYAADAVLHTATVTIADDDDITTNKVISIEKTKDAAEPNQDGEFTISLPGNVTSVDDITINYTITGTAVNGEDYTISASATILAGKNKVVVPVHVLDDKIIEDDETVVLTLNNASAIHFTGFTINPAKNTATVTIADDDANDSNNKLLSIKKIKDAAEPADNGTFRISLPAGITASEDITVQYTVAGTAENGIDYQELTGSIIIPAGRTDVDLPVEVLDDNIIEENETVIVTLTGGSTSKFTFAPSPTASNATVVIVDDENTVANRIISVTKGSDAGEPDVNGSFIFSLPSGLIASSPITINYSIGGTATPGADYQTLSGSVVIPAGQPRIVVPVTVIDDQILEETETVSASITAASGTGIGNFAASSTNGSAVVLITDDDNIAANRVLSVVKTTDAAEPGTNGSFTISLPAGKTLTDDVVINYKLSGTADKGDDYTISATATIKAGQSGVVVPVVVLDDQIIEGDETVILTLTGGKSNNFGNFTADLTNGAATVTISDDDNTATNKKLSIIKKADAAEPSTNGSFEVALPTGITVSEDVTVNYTITGTAINGTDYTIASTAVIKAGQEKVLIPVTVLDDKIIEGDETVILTLTGGTSAKFTFTPDPAATSATLIITDDENTAINKVISVTKGSDAAEPNTNGSFIFSLPVGITASEAITVNYNVTGTAIAGTDYQTLSGTVTIQPGQPNATVTVTVIDDQIIEETETVIATITSASGTVLGNFAASATNGNAVVEIADDDNVAANKVLTVVKPADAAEPGTNGSFTISLPTGISLTDDVVVNYTLSGTATNGDDYTISASATIQAGSPSVVIPVIVLDDKIIEGDETVTLTLTGGTSVKFGNFTADPINKVATVTIADDDNTATNMMLGVSKVADAAEPSTNGSFMVSLPAGISAAEDITVNYTITGTAINGTDYTISSSATIKAKDENVIIPVTVLDDQIIEGDETVILTLTGGTTSSIGNFTVNNTKASATVTIADDDNSAANLVLNITASKPNAAEPSTNGEFTISLPANITSAVPITVQYTVTGTAQSGIDYKALTGTATILANTNSVIIPVEIIDNMIQDGTRTVIATVTSGIGGRWNFVPGINKTATVSIADNDIESFDTWKTVALPAGNNTGVVHPNEQLTYTIFVRNTGNVPLTQISISDPVPANTIYVSGGTLNGNVVDFTINNLMPGATTNVNLIVKTPASLAGVTSITNTAQVTDGKQTKSTGGCDPSAPGCNGQTGTVIGASNISGDLTITKSVIQPPTGIYRMGQDITYSIKVKSVGTATFTNVVVEDILPPNLEVPKATTVTAGQVTKEASTGKIIWTIASLAAGEEQELKITCRIIEGGDIVNTATVIANEPEIDNTNNTAVVTTKVEGADLTFPNVFTPNGDGKNERFIIGGLEKYPGSSIYIYNRWGSMVYQSKDYRNNWDGSQLNEGTYYYILEVRKPQGVTHYKGWIQLLR</sequence>
<feature type="domain" description="Calx-beta" evidence="5">
    <location>
        <begin position="4657"/>
        <end position="4758"/>
    </location>
</feature>
<feature type="domain" description="Calx-beta" evidence="5">
    <location>
        <begin position="3714"/>
        <end position="3801"/>
    </location>
</feature>
<dbReference type="InterPro" id="IPR001434">
    <property type="entry name" value="OmcB-like_DUF11"/>
</dbReference>
<accession>A0A3E1Y522</accession>
<dbReference type="Gene3D" id="2.60.40.2030">
    <property type="match status" value="31"/>
</dbReference>
<dbReference type="Pfam" id="PF01345">
    <property type="entry name" value="DUF11"/>
    <property type="match status" value="2"/>
</dbReference>
<feature type="domain" description="Calx-beta" evidence="5">
    <location>
        <begin position="4897"/>
        <end position="4998"/>
    </location>
</feature>
<feature type="domain" description="Calx-beta" evidence="5">
    <location>
        <begin position="2736"/>
        <end position="2838"/>
    </location>
</feature>
<feature type="domain" description="Calx-beta" evidence="5">
    <location>
        <begin position="4416"/>
        <end position="4518"/>
    </location>
</feature>
<dbReference type="PANTHER" id="PTHR11878:SF65">
    <property type="entry name" value="NA_CA-EXCHANGE PROTEIN, ISOFORM G"/>
    <property type="match status" value="1"/>
</dbReference>
<feature type="domain" description="Calx-beta" evidence="5">
    <location>
        <begin position="2258"/>
        <end position="2360"/>
    </location>
</feature>
<feature type="domain" description="Calx-beta" evidence="5">
    <location>
        <begin position="3458"/>
        <end position="3555"/>
    </location>
</feature>
<feature type="domain" description="Calx-beta" evidence="5">
    <location>
        <begin position="1778"/>
        <end position="1880"/>
    </location>
</feature>
<dbReference type="InterPro" id="IPR003644">
    <property type="entry name" value="Calx_beta"/>
</dbReference>
<keyword evidence="2" id="KW-0677">Repeat</keyword>
<dbReference type="PANTHER" id="PTHR11878">
    <property type="entry name" value="SODIUM/CALCIUM EXCHANGER"/>
    <property type="match status" value="1"/>
</dbReference>
<evidence type="ECO:0000259" key="5">
    <source>
        <dbReference type="SMART" id="SM00237"/>
    </source>
</evidence>
<dbReference type="GO" id="GO:0007154">
    <property type="term" value="P:cell communication"/>
    <property type="evidence" value="ECO:0007669"/>
    <property type="project" value="InterPro"/>
</dbReference>
<evidence type="ECO:0000256" key="4">
    <source>
        <dbReference type="ARBA" id="ARBA00023065"/>
    </source>
</evidence>
<dbReference type="GO" id="GO:0030001">
    <property type="term" value="P:metal ion transport"/>
    <property type="evidence" value="ECO:0007669"/>
    <property type="project" value="TreeGrafter"/>
</dbReference>
<keyword evidence="4" id="KW-0813">Transport</keyword>
<evidence type="ECO:0000256" key="2">
    <source>
        <dbReference type="ARBA" id="ARBA00022737"/>
    </source>
</evidence>
<dbReference type="InterPro" id="IPR058515">
    <property type="entry name" value="DUF8202"/>
</dbReference>
<dbReference type="InterPro" id="IPR051171">
    <property type="entry name" value="CaCA"/>
</dbReference>
<feature type="domain" description="Calx-beta" evidence="5">
    <location>
        <begin position="2615"/>
        <end position="2717"/>
    </location>
</feature>
<dbReference type="EMBL" id="QPMM01000012">
    <property type="protein sequence ID" value="RFS19795.1"/>
    <property type="molecule type" value="Genomic_DNA"/>
</dbReference>
<feature type="domain" description="Calx-beta" evidence="5">
    <location>
        <begin position="2139"/>
        <end position="2242"/>
    </location>
</feature>
<evidence type="ECO:0000256" key="1">
    <source>
        <dbReference type="ARBA" id="ARBA00022729"/>
    </source>
</evidence>
<comment type="caution">
    <text evidence="6">The sequence shown here is derived from an EMBL/GenBank/DDBJ whole genome shotgun (WGS) entry which is preliminary data.</text>
</comment>
<feature type="domain" description="Calx-beta" evidence="5">
    <location>
        <begin position="1899"/>
        <end position="2001"/>
    </location>
</feature>
<dbReference type="NCBIfam" id="TIGR04131">
    <property type="entry name" value="Bac_Flav_CTERM"/>
    <property type="match status" value="1"/>
</dbReference>
<dbReference type="SMART" id="SM00237">
    <property type="entry name" value="Calx_beta"/>
    <property type="match status" value="20"/>
</dbReference>
<dbReference type="Proteomes" id="UP000260644">
    <property type="component" value="Unassembled WGS sequence"/>
</dbReference>
<feature type="domain" description="Calx-beta" evidence="5">
    <location>
        <begin position="4776"/>
        <end position="4878"/>
    </location>
</feature>
<feature type="domain" description="Calx-beta" evidence="5">
    <location>
        <begin position="4055"/>
        <end position="4157"/>
    </location>
</feature>
<feature type="domain" description="Calx-beta" evidence="5">
    <location>
        <begin position="2019"/>
        <end position="2121"/>
    </location>
</feature>
<feature type="domain" description="Calx-beta" evidence="5">
    <location>
        <begin position="3098"/>
        <end position="3198"/>
    </location>
</feature>
<feature type="domain" description="Calx-beta" evidence="5">
    <location>
        <begin position="2856"/>
        <end position="2958"/>
    </location>
</feature>
<keyword evidence="7" id="KW-1185">Reference proteome</keyword>
<dbReference type="SUPFAM" id="SSF141072">
    <property type="entry name" value="CalX-like"/>
    <property type="match status" value="31"/>
</dbReference>